<organism evidence="4 5">
    <name type="scientific">Banduia mediterranea</name>
    <dbReference type="NCBI Taxonomy" id="3075609"/>
    <lineage>
        <taxon>Bacteria</taxon>
        <taxon>Pseudomonadati</taxon>
        <taxon>Pseudomonadota</taxon>
        <taxon>Gammaproteobacteria</taxon>
        <taxon>Nevskiales</taxon>
        <taxon>Algiphilaceae</taxon>
        <taxon>Banduia</taxon>
    </lineage>
</organism>
<feature type="region of interest" description="Disordered" evidence="1">
    <location>
        <begin position="26"/>
        <end position="51"/>
    </location>
</feature>
<evidence type="ECO:0000256" key="2">
    <source>
        <dbReference type="SAM" id="SignalP"/>
    </source>
</evidence>
<dbReference type="EMBL" id="JAVRIC010000031">
    <property type="protein sequence ID" value="MDT0498963.1"/>
    <property type="molecule type" value="Genomic_DNA"/>
</dbReference>
<dbReference type="InterPro" id="IPR011992">
    <property type="entry name" value="EF-hand-dom_pair"/>
</dbReference>
<protein>
    <recommendedName>
        <fullName evidence="3">EF-hand domain-containing protein</fullName>
    </recommendedName>
</protein>
<feature type="domain" description="EF-hand" evidence="3">
    <location>
        <begin position="59"/>
        <end position="87"/>
    </location>
</feature>
<sequence>MDIRKMLLVSAFTVATIPAFAQEKYGTMGPPESNANFANTSTSTLDKNGDGAIEKSELSASSQLYNRFETRDANGDGKLTKDEYWMP</sequence>
<evidence type="ECO:0000313" key="4">
    <source>
        <dbReference type="EMBL" id="MDT0498963.1"/>
    </source>
</evidence>
<evidence type="ECO:0000313" key="5">
    <source>
        <dbReference type="Proteomes" id="UP001254608"/>
    </source>
</evidence>
<feature type="compositionally biased region" description="Basic and acidic residues" evidence="1">
    <location>
        <begin position="68"/>
        <end position="87"/>
    </location>
</feature>
<gene>
    <name evidence="4" type="ORF">RM530_16590</name>
</gene>
<dbReference type="Gene3D" id="1.10.238.10">
    <property type="entry name" value="EF-hand"/>
    <property type="match status" value="1"/>
</dbReference>
<comment type="caution">
    <text evidence="4">The sequence shown here is derived from an EMBL/GenBank/DDBJ whole genome shotgun (WGS) entry which is preliminary data.</text>
</comment>
<dbReference type="Proteomes" id="UP001254608">
    <property type="component" value="Unassembled WGS sequence"/>
</dbReference>
<feature type="chain" id="PRO_5045096160" description="EF-hand domain-containing protein" evidence="2">
    <location>
        <begin position="22"/>
        <end position="87"/>
    </location>
</feature>
<feature type="signal peptide" evidence="2">
    <location>
        <begin position="1"/>
        <end position="21"/>
    </location>
</feature>
<proteinExistence type="predicted"/>
<dbReference type="SUPFAM" id="SSF47473">
    <property type="entry name" value="EF-hand"/>
    <property type="match status" value="1"/>
</dbReference>
<dbReference type="InterPro" id="IPR018247">
    <property type="entry name" value="EF_Hand_1_Ca_BS"/>
</dbReference>
<name>A0ABU2WM53_9GAMM</name>
<feature type="region of interest" description="Disordered" evidence="1">
    <location>
        <begin position="64"/>
        <end position="87"/>
    </location>
</feature>
<keyword evidence="5" id="KW-1185">Reference proteome</keyword>
<dbReference type="RefSeq" id="WP_311366375.1">
    <property type="nucleotide sequence ID" value="NZ_JAVRIC010000031.1"/>
</dbReference>
<evidence type="ECO:0000256" key="1">
    <source>
        <dbReference type="SAM" id="MobiDB-lite"/>
    </source>
</evidence>
<dbReference type="PROSITE" id="PS00018">
    <property type="entry name" value="EF_HAND_1"/>
    <property type="match status" value="1"/>
</dbReference>
<dbReference type="Pfam" id="PF13202">
    <property type="entry name" value="EF-hand_5"/>
    <property type="match status" value="2"/>
</dbReference>
<dbReference type="PROSITE" id="PS50222">
    <property type="entry name" value="EF_HAND_2"/>
    <property type="match status" value="1"/>
</dbReference>
<feature type="compositionally biased region" description="Polar residues" evidence="1">
    <location>
        <begin position="33"/>
        <end position="46"/>
    </location>
</feature>
<accession>A0ABU2WM53</accession>
<reference evidence="4 5" key="1">
    <citation type="submission" date="2023-09" db="EMBL/GenBank/DDBJ databases">
        <authorList>
            <person name="Rey-Velasco X."/>
        </authorList>
    </citation>
    <scope>NUCLEOTIDE SEQUENCE [LARGE SCALE GENOMIC DNA]</scope>
    <source>
        <strain evidence="4 5">W345</strain>
    </source>
</reference>
<dbReference type="InterPro" id="IPR002048">
    <property type="entry name" value="EF_hand_dom"/>
</dbReference>
<keyword evidence="2" id="KW-0732">Signal</keyword>
<evidence type="ECO:0000259" key="3">
    <source>
        <dbReference type="PROSITE" id="PS50222"/>
    </source>
</evidence>